<evidence type="ECO:0000256" key="5">
    <source>
        <dbReference type="ARBA" id="ARBA00022832"/>
    </source>
</evidence>
<evidence type="ECO:0000259" key="13">
    <source>
        <dbReference type="Pfam" id="PF00487"/>
    </source>
</evidence>
<evidence type="ECO:0000256" key="8">
    <source>
        <dbReference type="ARBA" id="ARBA00023004"/>
    </source>
</evidence>
<dbReference type="PANTHER" id="PTHR11351">
    <property type="entry name" value="ACYL-COA DESATURASE"/>
    <property type="match status" value="1"/>
</dbReference>
<keyword evidence="5" id="KW-0276">Fatty acid metabolism</keyword>
<dbReference type="InterPro" id="IPR005804">
    <property type="entry name" value="FA_desaturase_dom"/>
</dbReference>
<name>A0ABU3B3S8_9GAMM</name>
<keyword evidence="3" id="KW-0444">Lipid biosynthesis</keyword>
<dbReference type="Proteomes" id="UP001259982">
    <property type="component" value="Unassembled WGS sequence"/>
</dbReference>
<keyword evidence="7 14" id="KW-0560">Oxidoreductase</keyword>
<dbReference type="EMBL" id="JAVRHY010000001">
    <property type="protein sequence ID" value="MDT0617110.1"/>
    <property type="molecule type" value="Genomic_DNA"/>
</dbReference>
<gene>
    <name evidence="14" type="ORF">RM531_01345</name>
</gene>
<keyword evidence="8" id="KW-0408">Iron</keyword>
<sequence>MSNTVTDSRKYPANPDLSDDFNWREFIPFALLHVALVGIWWTGFTWQAVTLCVALYVLRVFGITGGYHRYFSHRGYKTSRGFQFVMAFLGATALQKGPLWWAAKHREHHRDSDMPADAHSPRQYGVFDAHVGWVYRKARSSPDLDLIQDFSKYPEIRWLEKNQFAPGLLLAVACFFIAGWPGVFVGFILSTVLVYHATFTVNSLNHMIGRQRYLTGDDSRNNWLLAIITMGEGWHNNHHYYPSTARNGFFWWEFDLTYYFLKGLSAVGLVWDLRQPPKSILANEKAPTQKVIDKCAVYIADGFSVDRISANIRQRWEGSHRMDDLRHLAHRKWEEAEAYLSEIELPELPSLEELKARAHRKFKVRHEALDHAIERAHEMLTHAVSRHLLESLRRQPQPA</sequence>
<evidence type="ECO:0000256" key="12">
    <source>
        <dbReference type="SAM" id="Phobius"/>
    </source>
</evidence>
<evidence type="ECO:0000256" key="3">
    <source>
        <dbReference type="ARBA" id="ARBA00022516"/>
    </source>
</evidence>
<evidence type="ECO:0000256" key="10">
    <source>
        <dbReference type="ARBA" id="ARBA00023136"/>
    </source>
</evidence>
<evidence type="ECO:0000256" key="2">
    <source>
        <dbReference type="ARBA" id="ARBA00008749"/>
    </source>
</evidence>
<feature type="transmembrane region" description="Helical" evidence="12">
    <location>
        <begin position="167"/>
        <end position="195"/>
    </location>
</feature>
<keyword evidence="4 12" id="KW-0812">Transmembrane</keyword>
<keyword evidence="15" id="KW-1185">Reference proteome</keyword>
<dbReference type="Pfam" id="PF00487">
    <property type="entry name" value="FA_desaturase"/>
    <property type="match status" value="1"/>
</dbReference>
<keyword evidence="11" id="KW-0275">Fatty acid biosynthesis</keyword>
<evidence type="ECO:0000256" key="4">
    <source>
        <dbReference type="ARBA" id="ARBA00022692"/>
    </source>
</evidence>
<organism evidence="14 15">
    <name type="scientific">Spectribacter acetivorans</name>
    <dbReference type="NCBI Taxonomy" id="3075603"/>
    <lineage>
        <taxon>Bacteria</taxon>
        <taxon>Pseudomonadati</taxon>
        <taxon>Pseudomonadota</taxon>
        <taxon>Gammaproteobacteria</taxon>
        <taxon>Salinisphaerales</taxon>
        <taxon>Salinisphaeraceae</taxon>
        <taxon>Spectribacter</taxon>
    </lineage>
</organism>
<proteinExistence type="inferred from homology"/>
<evidence type="ECO:0000313" key="15">
    <source>
        <dbReference type="Proteomes" id="UP001259982"/>
    </source>
</evidence>
<dbReference type="InterPro" id="IPR015876">
    <property type="entry name" value="Acyl-CoA_DS"/>
</dbReference>
<evidence type="ECO:0000256" key="7">
    <source>
        <dbReference type="ARBA" id="ARBA00023002"/>
    </source>
</evidence>
<dbReference type="PRINTS" id="PR00075">
    <property type="entry name" value="FACDDSATRASE"/>
</dbReference>
<keyword evidence="9" id="KW-0443">Lipid metabolism</keyword>
<evidence type="ECO:0000256" key="11">
    <source>
        <dbReference type="ARBA" id="ARBA00023160"/>
    </source>
</evidence>
<evidence type="ECO:0000256" key="9">
    <source>
        <dbReference type="ARBA" id="ARBA00023098"/>
    </source>
</evidence>
<accession>A0ABU3B3S8</accession>
<feature type="domain" description="Fatty acid desaturase" evidence="13">
    <location>
        <begin position="45"/>
        <end position="245"/>
    </location>
</feature>
<keyword evidence="6 12" id="KW-1133">Transmembrane helix</keyword>
<evidence type="ECO:0000256" key="1">
    <source>
        <dbReference type="ARBA" id="ARBA00004141"/>
    </source>
</evidence>
<comment type="similarity">
    <text evidence="2">Belongs to the fatty acid desaturase type 2 family.</text>
</comment>
<comment type="subcellular location">
    <subcellularLocation>
        <location evidence="1">Membrane</location>
        <topology evidence="1">Multi-pass membrane protein</topology>
    </subcellularLocation>
</comment>
<dbReference type="GO" id="GO:0016491">
    <property type="term" value="F:oxidoreductase activity"/>
    <property type="evidence" value="ECO:0007669"/>
    <property type="project" value="UniProtKB-KW"/>
</dbReference>
<dbReference type="RefSeq" id="WP_311656710.1">
    <property type="nucleotide sequence ID" value="NZ_JAVRHY010000001.1"/>
</dbReference>
<dbReference type="CDD" id="cd03505">
    <property type="entry name" value="Delta9-FADS-like"/>
    <property type="match status" value="1"/>
</dbReference>
<dbReference type="PANTHER" id="PTHR11351:SF31">
    <property type="entry name" value="DESATURASE 1, ISOFORM A-RELATED"/>
    <property type="match status" value="1"/>
</dbReference>
<evidence type="ECO:0000313" key="14">
    <source>
        <dbReference type="EMBL" id="MDT0617110.1"/>
    </source>
</evidence>
<evidence type="ECO:0000256" key="6">
    <source>
        <dbReference type="ARBA" id="ARBA00022989"/>
    </source>
</evidence>
<reference evidence="14 15" key="1">
    <citation type="submission" date="2023-09" db="EMBL/GenBank/DDBJ databases">
        <authorList>
            <person name="Rey-Velasco X."/>
        </authorList>
    </citation>
    <scope>NUCLEOTIDE SEQUENCE [LARGE SCALE GENOMIC DNA]</scope>
    <source>
        <strain evidence="14 15">P385</strain>
    </source>
</reference>
<dbReference type="EC" id="1.14.19.-" evidence="14"/>
<feature type="transmembrane region" description="Helical" evidence="12">
    <location>
        <begin position="21"/>
        <end position="42"/>
    </location>
</feature>
<keyword evidence="10 12" id="KW-0472">Membrane</keyword>
<comment type="caution">
    <text evidence="14">The sequence shown here is derived from an EMBL/GenBank/DDBJ whole genome shotgun (WGS) entry which is preliminary data.</text>
</comment>
<feature type="transmembrane region" description="Helical" evidence="12">
    <location>
        <begin position="48"/>
        <end position="67"/>
    </location>
</feature>
<protein>
    <submittedName>
        <fullName evidence="14">Acyl-CoA desaturase</fullName>
        <ecNumber evidence="14">1.14.19.-</ecNumber>
    </submittedName>
</protein>